<evidence type="ECO:0000256" key="3">
    <source>
        <dbReference type="ARBA" id="ARBA00004769"/>
    </source>
</evidence>
<dbReference type="PANTHER" id="PTHR20858">
    <property type="entry name" value="PHOSPHOMETHYLPYRIMIDINE KINASE"/>
    <property type="match status" value="1"/>
</dbReference>
<keyword evidence="18" id="KW-1185">Reference proteome</keyword>
<comment type="pathway">
    <text evidence="3">Cofactor biosynthesis; thiamine diphosphate biosynthesis; 4-amino-2-methyl-5-diphosphomethylpyrimidine from 5-amino-1-(5-phospho-D-ribosyl)imidazole: step 3/3.</text>
</comment>
<evidence type="ECO:0000256" key="6">
    <source>
        <dbReference type="ARBA" id="ARBA00012963"/>
    </source>
</evidence>
<evidence type="ECO:0000256" key="13">
    <source>
        <dbReference type="ARBA" id="ARBA00037917"/>
    </source>
</evidence>
<dbReference type="GO" id="GO:0009228">
    <property type="term" value="P:thiamine biosynthetic process"/>
    <property type="evidence" value="ECO:0007669"/>
    <property type="project" value="UniProtKB-KW"/>
</dbReference>
<proteinExistence type="inferred from homology"/>
<dbReference type="Gene3D" id="3.40.1190.20">
    <property type="match status" value="1"/>
</dbReference>
<dbReference type="GO" id="GO:0005829">
    <property type="term" value="C:cytosol"/>
    <property type="evidence" value="ECO:0007669"/>
    <property type="project" value="TreeGrafter"/>
</dbReference>
<dbReference type="NCBIfam" id="TIGR00097">
    <property type="entry name" value="HMP-P_kinase"/>
    <property type="match status" value="1"/>
</dbReference>
<dbReference type="RefSeq" id="WP_133364495.1">
    <property type="nucleotide sequence ID" value="NZ_CP037940.1"/>
</dbReference>
<dbReference type="CDD" id="cd01169">
    <property type="entry name" value="HMPP_kinase"/>
    <property type="match status" value="1"/>
</dbReference>
<dbReference type="OrthoDB" id="9810880at2"/>
<evidence type="ECO:0000256" key="11">
    <source>
        <dbReference type="ARBA" id="ARBA00022840"/>
    </source>
</evidence>
<dbReference type="EC" id="2.7.4.7" evidence="6"/>
<dbReference type="GO" id="GO:0005524">
    <property type="term" value="F:ATP binding"/>
    <property type="evidence" value="ECO:0007669"/>
    <property type="project" value="UniProtKB-KW"/>
</dbReference>
<evidence type="ECO:0000256" key="7">
    <source>
        <dbReference type="ARBA" id="ARBA00019161"/>
    </source>
</evidence>
<dbReference type="GO" id="GO:0008902">
    <property type="term" value="F:hydroxymethylpyrimidine kinase activity"/>
    <property type="evidence" value="ECO:0007669"/>
    <property type="project" value="UniProtKB-EC"/>
</dbReference>
<dbReference type="EC" id="2.7.1.49" evidence="5"/>
<dbReference type="InterPro" id="IPR013749">
    <property type="entry name" value="PM/HMP-P_kinase-1"/>
</dbReference>
<keyword evidence="12" id="KW-0784">Thiamine biosynthesis</keyword>
<dbReference type="Proteomes" id="UP000292886">
    <property type="component" value="Chromosome"/>
</dbReference>
<evidence type="ECO:0000256" key="15">
    <source>
        <dbReference type="ARBA" id="ARBA00043176"/>
    </source>
</evidence>
<evidence type="ECO:0000256" key="2">
    <source>
        <dbReference type="ARBA" id="ARBA00000565"/>
    </source>
</evidence>
<evidence type="ECO:0000256" key="8">
    <source>
        <dbReference type="ARBA" id="ARBA00022679"/>
    </source>
</evidence>
<dbReference type="InterPro" id="IPR004399">
    <property type="entry name" value="HMP/HMP-P_kinase_dom"/>
</dbReference>
<comment type="catalytic activity">
    <reaction evidence="1">
        <text>4-amino-5-hydroxymethyl-2-methylpyrimidine + ATP = 4-amino-2-methyl-5-(phosphooxymethyl)pyrimidine + ADP + H(+)</text>
        <dbReference type="Rhea" id="RHEA:23096"/>
        <dbReference type="ChEBI" id="CHEBI:15378"/>
        <dbReference type="ChEBI" id="CHEBI:16892"/>
        <dbReference type="ChEBI" id="CHEBI:30616"/>
        <dbReference type="ChEBI" id="CHEBI:58354"/>
        <dbReference type="ChEBI" id="CHEBI:456216"/>
        <dbReference type="EC" id="2.7.1.49"/>
    </reaction>
</comment>
<name>A0A4P6YX32_9LACO</name>
<comment type="pathway">
    <text evidence="13">Cofactor biosynthesis; thiamine diphosphate biosynthesis; 4-amino-2-methyl-5-diphosphomethylpyrimidine from 5-amino-1-(5-phospho-D-ribosyl)imidazole: step 2/3.</text>
</comment>
<reference evidence="18" key="1">
    <citation type="submission" date="2019-03" db="EMBL/GenBank/DDBJ databases">
        <title>Weissella sp. 26KH-42 Genome sequencing.</title>
        <authorList>
            <person name="Heo J."/>
            <person name="Kim S.-J."/>
            <person name="Kim J.-S."/>
            <person name="Hong S.-B."/>
            <person name="Kwon S.-W."/>
        </authorList>
    </citation>
    <scope>NUCLEOTIDE SEQUENCE [LARGE SCALE GENOMIC DNA]</scope>
    <source>
        <strain evidence="18">26KH-42</strain>
    </source>
</reference>
<dbReference type="Pfam" id="PF08543">
    <property type="entry name" value="Phos_pyr_kin"/>
    <property type="match status" value="1"/>
</dbReference>
<feature type="domain" description="Pyridoxamine kinase/Phosphomethylpyrimidine kinase" evidence="16">
    <location>
        <begin position="16"/>
        <end position="261"/>
    </location>
</feature>
<dbReference type="SUPFAM" id="SSF53613">
    <property type="entry name" value="Ribokinase-like"/>
    <property type="match status" value="1"/>
</dbReference>
<dbReference type="EMBL" id="CP037940">
    <property type="protein sequence ID" value="QBO37418.1"/>
    <property type="molecule type" value="Genomic_DNA"/>
</dbReference>
<keyword evidence="8 17" id="KW-0808">Transferase</keyword>
<evidence type="ECO:0000313" key="18">
    <source>
        <dbReference type="Proteomes" id="UP000292886"/>
    </source>
</evidence>
<keyword evidence="11" id="KW-0067">ATP-binding</keyword>
<dbReference type="AlphaFoldDB" id="A0A4P6YX32"/>
<evidence type="ECO:0000256" key="10">
    <source>
        <dbReference type="ARBA" id="ARBA00022777"/>
    </source>
</evidence>
<dbReference type="KEGG" id="wei:EQG49_13525"/>
<organism evidence="17 18">
    <name type="scientific">Periweissella cryptocerci</name>
    <dbReference type="NCBI Taxonomy" id="2506420"/>
    <lineage>
        <taxon>Bacteria</taxon>
        <taxon>Bacillati</taxon>
        <taxon>Bacillota</taxon>
        <taxon>Bacilli</taxon>
        <taxon>Lactobacillales</taxon>
        <taxon>Lactobacillaceae</taxon>
        <taxon>Periweissella</taxon>
    </lineage>
</organism>
<evidence type="ECO:0000256" key="12">
    <source>
        <dbReference type="ARBA" id="ARBA00022977"/>
    </source>
</evidence>
<evidence type="ECO:0000259" key="16">
    <source>
        <dbReference type="Pfam" id="PF08543"/>
    </source>
</evidence>
<evidence type="ECO:0000256" key="4">
    <source>
        <dbReference type="ARBA" id="ARBA00009879"/>
    </source>
</evidence>
<sequence length="269" mass="28442">MNEQQFPQILTVAGIDSSGGAGINADVATAFAHHVYPATVVVAVTAQNTYGVQGVELMPLAFVSQQFASIADDLAIKAVKTGMLGDASHVRLVAQELRKYNFGPIVVDPVMVAKGGAKLLADDAIEAVRDQLLPLATLVTPNIPEAEVLTQMQINSVADMQQAAYKLQKQGAQNVLIKGGHLLQAELTDVVLMADGTFLTLTDRKFTTKRTHGTGDTFAAAIASQLALGKSLPVAIQLAKAYLVATISTEIIVGHGHGPLNHWIEVQDD</sequence>
<gene>
    <name evidence="17" type="primary">thiD</name>
    <name evidence="17" type="ORF">EQG49_13525</name>
</gene>
<accession>A0A4P6YX32</accession>
<dbReference type="FunFam" id="3.40.1190.20:FF:000003">
    <property type="entry name" value="Phosphomethylpyrimidine kinase ThiD"/>
    <property type="match status" value="1"/>
</dbReference>
<comment type="similarity">
    <text evidence="4">Belongs to the ThiD family.</text>
</comment>
<evidence type="ECO:0000256" key="1">
    <source>
        <dbReference type="ARBA" id="ARBA00000151"/>
    </source>
</evidence>
<comment type="catalytic activity">
    <reaction evidence="2">
        <text>4-amino-2-methyl-5-(phosphooxymethyl)pyrimidine + ATP = 4-amino-2-methyl-5-(diphosphooxymethyl)pyrimidine + ADP</text>
        <dbReference type="Rhea" id="RHEA:19893"/>
        <dbReference type="ChEBI" id="CHEBI:30616"/>
        <dbReference type="ChEBI" id="CHEBI:57841"/>
        <dbReference type="ChEBI" id="CHEBI:58354"/>
        <dbReference type="ChEBI" id="CHEBI:456216"/>
        <dbReference type="EC" id="2.7.4.7"/>
    </reaction>
</comment>
<evidence type="ECO:0000256" key="5">
    <source>
        <dbReference type="ARBA" id="ARBA00012135"/>
    </source>
</evidence>
<keyword evidence="10 17" id="KW-0418">Kinase</keyword>
<protein>
    <recommendedName>
        <fullName evidence="7">Hydroxymethylpyrimidine/phosphomethylpyrimidine kinase</fullName>
        <ecNumber evidence="5">2.7.1.49</ecNumber>
        <ecNumber evidence="6">2.7.4.7</ecNumber>
    </recommendedName>
    <alternativeName>
        <fullName evidence="14">Hydroxymethylpyrimidine kinase</fullName>
    </alternativeName>
    <alternativeName>
        <fullName evidence="15">Hydroxymethylpyrimidine phosphate kinase</fullName>
    </alternativeName>
</protein>
<evidence type="ECO:0000256" key="14">
    <source>
        <dbReference type="ARBA" id="ARBA00042102"/>
    </source>
</evidence>
<evidence type="ECO:0000313" key="17">
    <source>
        <dbReference type="EMBL" id="QBO37418.1"/>
    </source>
</evidence>
<dbReference type="GO" id="GO:0008972">
    <property type="term" value="F:phosphomethylpyrimidine kinase activity"/>
    <property type="evidence" value="ECO:0007669"/>
    <property type="project" value="UniProtKB-EC"/>
</dbReference>
<keyword evidence="9" id="KW-0547">Nucleotide-binding</keyword>
<dbReference type="PANTHER" id="PTHR20858:SF17">
    <property type="entry name" value="HYDROXYMETHYLPYRIMIDINE_PHOSPHOMETHYLPYRIMIDINE KINASE THI20-RELATED"/>
    <property type="match status" value="1"/>
</dbReference>
<dbReference type="InterPro" id="IPR029056">
    <property type="entry name" value="Ribokinase-like"/>
</dbReference>
<evidence type="ECO:0000256" key="9">
    <source>
        <dbReference type="ARBA" id="ARBA00022741"/>
    </source>
</evidence>